<protein>
    <recommendedName>
        <fullName evidence="3">HTH CENPB-type domain-containing protein</fullName>
    </recommendedName>
</protein>
<dbReference type="SUPFAM" id="SSF46689">
    <property type="entry name" value="Homeodomain-like"/>
    <property type="match status" value="1"/>
</dbReference>
<dbReference type="EMBL" id="VUJU01000182">
    <property type="protein sequence ID" value="KAF0772391.1"/>
    <property type="molecule type" value="Genomic_DNA"/>
</dbReference>
<keyword evidence="5" id="KW-1185">Reference proteome</keyword>
<reference evidence="4 5" key="1">
    <citation type="submission" date="2019-08" db="EMBL/GenBank/DDBJ databases">
        <title>Whole genome of Aphis craccivora.</title>
        <authorList>
            <person name="Voronova N.V."/>
            <person name="Shulinski R.S."/>
            <person name="Bandarenka Y.V."/>
            <person name="Zhorov D.G."/>
            <person name="Warner D."/>
        </authorList>
    </citation>
    <scope>NUCLEOTIDE SEQUENCE [LARGE SCALE GENOMIC DNA]</scope>
    <source>
        <strain evidence="4">180601</strain>
        <tissue evidence="4">Whole Body</tissue>
    </source>
</reference>
<evidence type="ECO:0000256" key="2">
    <source>
        <dbReference type="ARBA" id="ARBA00023125"/>
    </source>
</evidence>
<keyword evidence="2" id="KW-0238">DNA-binding</keyword>
<proteinExistence type="predicted"/>
<dbReference type="InterPro" id="IPR009057">
    <property type="entry name" value="Homeodomain-like_sf"/>
</dbReference>
<dbReference type="PROSITE" id="PS51253">
    <property type="entry name" value="HTH_CENPB"/>
    <property type="match status" value="1"/>
</dbReference>
<dbReference type="Gene3D" id="1.10.10.60">
    <property type="entry name" value="Homeodomain-like"/>
    <property type="match status" value="1"/>
</dbReference>
<dbReference type="OrthoDB" id="125347at2759"/>
<comment type="subcellular location">
    <subcellularLocation>
        <location evidence="1">Nucleus</location>
    </subcellularLocation>
</comment>
<organism evidence="4 5">
    <name type="scientific">Aphis craccivora</name>
    <name type="common">Cowpea aphid</name>
    <dbReference type="NCBI Taxonomy" id="307492"/>
    <lineage>
        <taxon>Eukaryota</taxon>
        <taxon>Metazoa</taxon>
        <taxon>Ecdysozoa</taxon>
        <taxon>Arthropoda</taxon>
        <taxon>Hexapoda</taxon>
        <taxon>Insecta</taxon>
        <taxon>Pterygota</taxon>
        <taxon>Neoptera</taxon>
        <taxon>Paraneoptera</taxon>
        <taxon>Hemiptera</taxon>
        <taxon>Sternorrhyncha</taxon>
        <taxon>Aphidomorpha</taxon>
        <taxon>Aphidoidea</taxon>
        <taxon>Aphididae</taxon>
        <taxon>Aphidini</taxon>
        <taxon>Aphis</taxon>
        <taxon>Aphis</taxon>
    </lineage>
</organism>
<gene>
    <name evidence="4" type="ORF">FWK35_00002443</name>
</gene>
<evidence type="ECO:0000313" key="5">
    <source>
        <dbReference type="Proteomes" id="UP000478052"/>
    </source>
</evidence>
<dbReference type="GO" id="GO:0005634">
    <property type="term" value="C:nucleus"/>
    <property type="evidence" value="ECO:0007669"/>
    <property type="project" value="UniProtKB-SubCell"/>
</dbReference>
<dbReference type="Pfam" id="PF03221">
    <property type="entry name" value="HTH_Tnp_Tc5"/>
    <property type="match status" value="1"/>
</dbReference>
<dbReference type="AlphaFoldDB" id="A0A6G0ZLY9"/>
<evidence type="ECO:0000259" key="3">
    <source>
        <dbReference type="PROSITE" id="PS51253"/>
    </source>
</evidence>
<accession>A0A6G0ZLY9</accession>
<evidence type="ECO:0000256" key="1">
    <source>
        <dbReference type="ARBA" id="ARBA00004123"/>
    </source>
</evidence>
<evidence type="ECO:0000313" key="4">
    <source>
        <dbReference type="EMBL" id="KAF0772391.1"/>
    </source>
</evidence>
<dbReference type="Proteomes" id="UP000478052">
    <property type="component" value="Unassembled WGS sequence"/>
</dbReference>
<sequence>MSTPIWKNVLWLGPILKEKPKLFATNLGIINFQVSEGWLEKFKKRHDLTFKKVRGDPYISLDWKNELV</sequence>
<dbReference type="GO" id="GO:0003677">
    <property type="term" value="F:DNA binding"/>
    <property type="evidence" value="ECO:0007669"/>
    <property type="project" value="UniProtKB-KW"/>
</dbReference>
<feature type="domain" description="HTH CENPB-type" evidence="3">
    <location>
        <begin position="1"/>
        <end position="52"/>
    </location>
</feature>
<name>A0A6G0ZLY9_APHCR</name>
<comment type="caution">
    <text evidence="4">The sequence shown here is derived from an EMBL/GenBank/DDBJ whole genome shotgun (WGS) entry which is preliminary data.</text>
</comment>
<dbReference type="InterPro" id="IPR006600">
    <property type="entry name" value="HTH_CenpB_DNA-bd_dom"/>
</dbReference>